<organism evidence="2 3">
    <name type="scientific">Kocuria rosea</name>
    <name type="common">Deinococcus erythromyxa</name>
    <name type="synonym">Micrococcus rubens</name>
    <dbReference type="NCBI Taxonomy" id="1275"/>
    <lineage>
        <taxon>Bacteria</taxon>
        <taxon>Bacillati</taxon>
        <taxon>Actinomycetota</taxon>
        <taxon>Actinomycetes</taxon>
        <taxon>Micrococcales</taxon>
        <taxon>Micrococcaceae</taxon>
        <taxon>Kocuria</taxon>
    </lineage>
</organism>
<feature type="compositionally biased region" description="Low complexity" evidence="1">
    <location>
        <begin position="65"/>
        <end position="77"/>
    </location>
</feature>
<evidence type="ECO:0000256" key="1">
    <source>
        <dbReference type="SAM" id="MobiDB-lite"/>
    </source>
</evidence>
<dbReference type="Proteomes" id="UP000295163">
    <property type="component" value="Unassembled WGS sequence"/>
</dbReference>
<dbReference type="AlphaFoldDB" id="A0A4V3B2X7"/>
<feature type="region of interest" description="Disordered" evidence="1">
    <location>
        <begin position="1"/>
        <end position="91"/>
    </location>
</feature>
<evidence type="ECO:0000313" key="3">
    <source>
        <dbReference type="Proteomes" id="UP000295163"/>
    </source>
</evidence>
<protein>
    <submittedName>
        <fullName evidence="2">Uncharacterized protein</fullName>
    </submittedName>
</protein>
<dbReference type="EMBL" id="SMZT01000004">
    <property type="protein sequence ID" value="TDL42489.1"/>
    <property type="molecule type" value="Genomic_DNA"/>
</dbReference>
<proteinExistence type="predicted"/>
<name>A0A4V3B2X7_KOCRO</name>
<feature type="compositionally biased region" description="Polar residues" evidence="1">
    <location>
        <begin position="1"/>
        <end position="12"/>
    </location>
</feature>
<evidence type="ECO:0000313" key="2">
    <source>
        <dbReference type="EMBL" id="TDL42489.1"/>
    </source>
</evidence>
<sequence length="91" mass="9219">MPRSSGTASRCTRTGRGPGDVRIPGGTGGTGERGGARGQPPADATTSRPAARPPCQNTGSRDRPTGAAPGRGPGPSRWPERVETIGWAASR</sequence>
<comment type="caution">
    <text evidence="2">The sequence shown here is derived from an EMBL/GenBank/DDBJ whole genome shotgun (WGS) entry which is preliminary data.</text>
</comment>
<reference evidence="2 3" key="1">
    <citation type="submission" date="2019-03" db="EMBL/GenBank/DDBJ databases">
        <title>Genome Sequencing and Assembly of Various Microbes Isolated from Partially Reclaimed Soil and Acid Mine Drainage (AMD) Site.</title>
        <authorList>
            <person name="Steinbock B."/>
            <person name="Bechtold R."/>
            <person name="Sevigny J.L."/>
            <person name="Thomas D."/>
            <person name="Cuthill L.R."/>
            <person name="Aveiro Johannsen E.J."/>
            <person name="Thomas K."/>
            <person name="Ghosh A."/>
        </authorList>
    </citation>
    <scope>NUCLEOTIDE SEQUENCE [LARGE SCALE GENOMIC DNA]</scope>
    <source>
        <strain evidence="2 3">S-A3</strain>
    </source>
</reference>
<accession>A0A4V3B2X7</accession>
<feature type="compositionally biased region" description="Gly residues" evidence="1">
    <location>
        <begin position="25"/>
        <end position="37"/>
    </location>
</feature>
<gene>
    <name evidence="2" type="ORF">E2R59_11125</name>
</gene>